<keyword evidence="5" id="KW-0677">Repeat</keyword>
<evidence type="ECO:0000313" key="14">
    <source>
        <dbReference type="Proteomes" id="UP000236161"/>
    </source>
</evidence>
<keyword evidence="4" id="KW-0507">mRNA processing</keyword>
<protein>
    <submittedName>
        <fullName evidence="13">Chloroplastic group IIA intron splicing facilitator CRS1, chloroplastic</fullName>
    </submittedName>
</protein>
<dbReference type="EMBL" id="KZ451886">
    <property type="protein sequence ID" value="PKA66200.1"/>
    <property type="molecule type" value="Genomic_DNA"/>
</dbReference>
<dbReference type="GO" id="GO:0009507">
    <property type="term" value="C:chloroplast"/>
    <property type="evidence" value="ECO:0007669"/>
    <property type="project" value="UniProtKB-SubCell"/>
</dbReference>
<organism evidence="13 14">
    <name type="scientific">Apostasia shenzhenica</name>
    <dbReference type="NCBI Taxonomy" id="1088818"/>
    <lineage>
        <taxon>Eukaryota</taxon>
        <taxon>Viridiplantae</taxon>
        <taxon>Streptophyta</taxon>
        <taxon>Embryophyta</taxon>
        <taxon>Tracheophyta</taxon>
        <taxon>Spermatophyta</taxon>
        <taxon>Magnoliopsida</taxon>
        <taxon>Liliopsida</taxon>
        <taxon>Asparagales</taxon>
        <taxon>Orchidaceae</taxon>
        <taxon>Apostasioideae</taxon>
        <taxon>Apostasia</taxon>
    </lineage>
</organism>
<dbReference type="PANTHER" id="PTHR31846">
    <property type="entry name" value="CRS1 / YHBY (CRM) DOMAIN-CONTAINING PROTEIN"/>
    <property type="match status" value="1"/>
</dbReference>
<keyword evidence="6 10" id="KW-0694">RNA-binding</keyword>
<keyword evidence="3" id="KW-0934">Plastid</keyword>
<evidence type="ECO:0000256" key="6">
    <source>
        <dbReference type="ARBA" id="ARBA00022884"/>
    </source>
</evidence>
<dbReference type="Proteomes" id="UP000236161">
    <property type="component" value="Unassembled WGS sequence"/>
</dbReference>
<dbReference type="PROSITE" id="PS51295">
    <property type="entry name" value="CRM"/>
    <property type="match status" value="3"/>
</dbReference>
<feature type="domain" description="CRM" evidence="12">
    <location>
        <begin position="440"/>
        <end position="537"/>
    </location>
</feature>
<dbReference type="FunFam" id="3.30.110.60:FF:000002">
    <property type="entry name" value="CRS2-associated factor 1, chloroplastic"/>
    <property type="match status" value="2"/>
</dbReference>
<evidence type="ECO:0000256" key="3">
    <source>
        <dbReference type="ARBA" id="ARBA00022640"/>
    </source>
</evidence>
<dbReference type="InterPro" id="IPR001890">
    <property type="entry name" value="RNA-binding_CRM"/>
</dbReference>
<dbReference type="GO" id="GO:0003729">
    <property type="term" value="F:mRNA binding"/>
    <property type="evidence" value="ECO:0007669"/>
    <property type="project" value="InterPro"/>
</dbReference>
<evidence type="ECO:0000256" key="9">
    <source>
        <dbReference type="ARBA" id="ARBA00023274"/>
    </source>
</evidence>
<evidence type="ECO:0000256" key="10">
    <source>
        <dbReference type="PROSITE-ProRule" id="PRU00626"/>
    </source>
</evidence>
<dbReference type="OrthoDB" id="551352at2759"/>
<dbReference type="GO" id="GO:0000373">
    <property type="term" value="P:Group II intron splicing"/>
    <property type="evidence" value="ECO:0007669"/>
    <property type="project" value="UniProtKB-ARBA"/>
</dbReference>
<gene>
    <name evidence="13" type="ORF">AXF42_Ash006897</name>
</gene>
<reference evidence="13 14" key="1">
    <citation type="journal article" date="2017" name="Nature">
        <title>The Apostasia genome and the evolution of orchids.</title>
        <authorList>
            <person name="Zhang G.Q."/>
            <person name="Liu K.W."/>
            <person name="Li Z."/>
            <person name="Lohaus R."/>
            <person name="Hsiao Y.Y."/>
            <person name="Niu S.C."/>
            <person name="Wang J.Y."/>
            <person name="Lin Y.C."/>
            <person name="Xu Q."/>
            <person name="Chen L.J."/>
            <person name="Yoshida K."/>
            <person name="Fujiwara S."/>
            <person name="Wang Z.W."/>
            <person name="Zhang Y.Q."/>
            <person name="Mitsuda N."/>
            <person name="Wang M."/>
            <person name="Liu G.H."/>
            <person name="Pecoraro L."/>
            <person name="Huang H.X."/>
            <person name="Xiao X.J."/>
            <person name="Lin M."/>
            <person name="Wu X.Y."/>
            <person name="Wu W.L."/>
            <person name="Chen Y.Y."/>
            <person name="Chang S.B."/>
            <person name="Sakamoto S."/>
            <person name="Ohme-Takagi M."/>
            <person name="Yagi M."/>
            <person name="Zeng S.J."/>
            <person name="Shen C.Y."/>
            <person name="Yeh C.M."/>
            <person name="Luo Y.B."/>
            <person name="Tsai W.C."/>
            <person name="Van de Peer Y."/>
            <person name="Liu Z.J."/>
        </authorList>
    </citation>
    <scope>NUCLEOTIDE SEQUENCE [LARGE SCALE GENOMIC DNA]</scope>
    <source>
        <strain evidence="14">cv. Shenzhen</strain>
        <tissue evidence="13">Stem</tissue>
    </source>
</reference>
<keyword evidence="2" id="KW-0150">Chloroplast</keyword>
<dbReference type="GO" id="GO:1990904">
    <property type="term" value="C:ribonucleoprotein complex"/>
    <property type="evidence" value="ECO:0007669"/>
    <property type="project" value="UniProtKB-KW"/>
</dbReference>
<evidence type="ECO:0000256" key="4">
    <source>
        <dbReference type="ARBA" id="ARBA00022664"/>
    </source>
</evidence>
<sequence length="804" mass="91571">MASISFTLQNLPLFSSTFFSSSYFPLIPQNRIRYAYHSVFLVSNAHVSSHTLQPIPEDENLAAQSCSEDIKKNKNKKNQLRPSFYDQTVQKWSIKKYSQRLAFPWQEQSTEGKTSDYHHRTTSGMPFAPHNHRTSAFTESSMKPRSMQLDEEDYSSKPLKNSKPFRVKGPSDSKFKKLERFSNSENSSYNESHDDSILMNSLFDDGKPINSTLLPWERQDTVGNVEAYQKRGNTELAERTIPEPELRRLRNDALRMKERMKIGPAGVTGAVVKSIHQKWNEAEVVKLQVEGQPSFHMNKIHEILERKTGGIVIWRSGKSLVLYQGLTYKLPCARSCSNVSDTIFGINISKCSNDSGSFVGTEDCSVRASEPSDADNKSSSPDMFGVSREVSVINDLLNQLGPRYKDWSGREPLPVDADLLPAVVPCYKPPFRLLPYKTRRSLTDNQMTYLRRIARSMAPHFALGRNKYHQGLADAIVKLWEKSAIAKIAIKRGVQNTSNERMAEEIKELTGGTLLSRNCEFIVFYRGNDFLTPSLRNTLVEREKLATVQQDAEEDARSKASYLTNSYSKAVTGPLVAGTLTETLEAYNHWTYQPNSEEREKMRTDLALSKHASLVRYLERKLSYAIAKVRKAEKALAKLQESLQPAKIPTDLETVTDEERSLFRQLGLKMRAYLPVGRRDVFDGTIQNIHLNWKHRELAKIIVKGKSFAQVKHIAISLEAETGGVLISVDKTTKGYAIIIYRGKNYQRPLILRPKNLLSKREALERSIELQRREALNHHISNLHEQIQMLKSELVLLFFLVFIS</sequence>
<dbReference type="SMART" id="SM01103">
    <property type="entry name" value="CRS1_YhbY"/>
    <property type="match status" value="3"/>
</dbReference>
<evidence type="ECO:0000256" key="1">
    <source>
        <dbReference type="ARBA" id="ARBA00004229"/>
    </source>
</evidence>
<evidence type="ECO:0000256" key="5">
    <source>
        <dbReference type="ARBA" id="ARBA00022737"/>
    </source>
</evidence>
<keyword evidence="8" id="KW-0508">mRNA splicing</keyword>
<evidence type="ECO:0000256" key="11">
    <source>
        <dbReference type="SAM" id="MobiDB-lite"/>
    </source>
</evidence>
<feature type="region of interest" description="Disordered" evidence="11">
    <location>
        <begin position="108"/>
        <end position="171"/>
    </location>
</feature>
<accession>A0A2I0BEG6</accession>
<evidence type="ECO:0000256" key="7">
    <source>
        <dbReference type="ARBA" id="ARBA00022946"/>
    </source>
</evidence>
<dbReference type="InterPro" id="IPR035920">
    <property type="entry name" value="YhbY-like_sf"/>
</dbReference>
<keyword evidence="9" id="KW-0687">Ribonucleoprotein</keyword>
<dbReference type="GO" id="GO:0006397">
    <property type="term" value="P:mRNA processing"/>
    <property type="evidence" value="ECO:0007669"/>
    <property type="project" value="UniProtKB-KW"/>
</dbReference>
<evidence type="ECO:0000313" key="13">
    <source>
        <dbReference type="EMBL" id="PKA66200.1"/>
    </source>
</evidence>
<evidence type="ECO:0000259" key="12">
    <source>
        <dbReference type="PROSITE" id="PS51295"/>
    </source>
</evidence>
<dbReference type="Pfam" id="PF01985">
    <property type="entry name" value="CRS1_YhbY"/>
    <property type="match status" value="3"/>
</dbReference>
<feature type="domain" description="CRM" evidence="12">
    <location>
        <begin position="239"/>
        <end position="335"/>
    </location>
</feature>
<feature type="domain" description="CRM" evidence="12">
    <location>
        <begin position="653"/>
        <end position="753"/>
    </location>
</feature>
<dbReference type="SUPFAM" id="SSF75471">
    <property type="entry name" value="YhbY-like"/>
    <property type="match status" value="3"/>
</dbReference>
<keyword evidence="14" id="KW-1185">Reference proteome</keyword>
<dbReference type="InterPro" id="IPR045278">
    <property type="entry name" value="CRS1/CFM2/CFM3"/>
</dbReference>
<proteinExistence type="predicted"/>
<keyword evidence="7" id="KW-0809">Transit peptide</keyword>
<dbReference type="PANTHER" id="PTHR31846:SF7">
    <property type="entry name" value="CRS1 _ YHBY (CRM) DOMAIN-CONTAINING PROTEIN"/>
    <property type="match status" value="1"/>
</dbReference>
<feature type="compositionally biased region" description="Polar residues" evidence="11">
    <location>
        <begin position="134"/>
        <end position="143"/>
    </location>
</feature>
<evidence type="ECO:0000256" key="8">
    <source>
        <dbReference type="ARBA" id="ARBA00023187"/>
    </source>
</evidence>
<dbReference type="STRING" id="1088818.A0A2I0BEG6"/>
<dbReference type="AlphaFoldDB" id="A0A2I0BEG6"/>
<comment type="subcellular location">
    <subcellularLocation>
        <location evidence="1">Plastid</location>
        <location evidence="1">Chloroplast</location>
    </subcellularLocation>
</comment>
<evidence type="ECO:0000256" key="2">
    <source>
        <dbReference type="ARBA" id="ARBA00022528"/>
    </source>
</evidence>
<name>A0A2I0BEG6_9ASPA</name>
<dbReference type="Gene3D" id="3.30.110.60">
    <property type="entry name" value="YhbY-like"/>
    <property type="match status" value="3"/>
</dbReference>